<dbReference type="Proteomes" id="UP000289184">
    <property type="component" value="Unassembled WGS sequence"/>
</dbReference>
<sequence length="116" mass="12801">MRDGDAPSSPLVWSLWGGAIDADDAGPYECAARELAEELGVSANPGDFVHVGTRQSSTQIALLLHYLHPLDWGRFLVKEGAGAGFFWREEIESIPISASLRYYLDRCASAFSRREE</sequence>
<feature type="domain" description="Nudix hydrolase" evidence="1">
    <location>
        <begin position="12"/>
        <end position="50"/>
    </location>
</feature>
<evidence type="ECO:0000259" key="1">
    <source>
        <dbReference type="Pfam" id="PF00293"/>
    </source>
</evidence>
<dbReference type="InterPro" id="IPR000086">
    <property type="entry name" value="NUDIX_hydrolase_dom"/>
</dbReference>
<reference evidence="2 3" key="1">
    <citation type="submission" date="2018-07" db="EMBL/GenBank/DDBJ databases">
        <authorList>
            <person name="Peeters C."/>
        </authorList>
    </citation>
    <scope>NUCLEOTIDE SEQUENCE [LARGE SCALE GENOMIC DNA]</scope>
    <source>
        <strain evidence="2 3">LMG 3411</strain>
    </source>
</reference>
<dbReference type="GO" id="GO:0003824">
    <property type="term" value="F:catalytic activity"/>
    <property type="evidence" value="ECO:0007669"/>
    <property type="project" value="UniProtKB-ARBA"/>
</dbReference>
<organism evidence="2 3">
    <name type="scientific">Achromobacter agilis</name>
    <dbReference type="NCBI Taxonomy" id="1353888"/>
    <lineage>
        <taxon>Bacteria</taxon>
        <taxon>Pseudomonadati</taxon>
        <taxon>Pseudomonadota</taxon>
        <taxon>Betaproteobacteria</taxon>
        <taxon>Burkholderiales</taxon>
        <taxon>Alcaligenaceae</taxon>
        <taxon>Achromobacter</taxon>
    </lineage>
</organism>
<gene>
    <name evidence="2" type="ORF">AGI3411_01926</name>
</gene>
<dbReference type="SUPFAM" id="SSF55811">
    <property type="entry name" value="Nudix"/>
    <property type="match status" value="1"/>
</dbReference>
<name>A0A446CB79_9BURK</name>
<dbReference type="EMBL" id="UFQB01000006">
    <property type="protein sequence ID" value="SSW65043.1"/>
    <property type="molecule type" value="Genomic_DNA"/>
</dbReference>
<accession>A0A446CB79</accession>
<dbReference type="AlphaFoldDB" id="A0A446CB79"/>
<dbReference type="Pfam" id="PF00293">
    <property type="entry name" value="NUDIX"/>
    <property type="match status" value="1"/>
</dbReference>
<protein>
    <recommendedName>
        <fullName evidence="1">Nudix hydrolase domain-containing protein</fullName>
    </recommendedName>
</protein>
<proteinExistence type="predicted"/>
<evidence type="ECO:0000313" key="3">
    <source>
        <dbReference type="Proteomes" id="UP000289184"/>
    </source>
</evidence>
<evidence type="ECO:0000313" key="2">
    <source>
        <dbReference type="EMBL" id="SSW65043.1"/>
    </source>
</evidence>
<dbReference type="InterPro" id="IPR015797">
    <property type="entry name" value="NUDIX_hydrolase-like_dom_sf"/>
</dbReference>
<keyword evidence="3" id="KW-1185">Reference proteome</keyword>
<dbReference type="Gene3D" id="3.90.79.10">
    <property type="entry name" value="Nucleoside Triphosphate Pyrophosphohydrolase"/>
    <property type="match status" value="1"/>
</dbReference>